<keyword evidence="2" id="KW-0489">Methyltransferase</keyword>
<dbReference type="InterPro" id="IPR029028">
    <property type="entry name" value="Alpha/beta_knot_MTases"/>
</dbReference>
<gene>
    <name evidence="6" type="ORF">GAYE_SCF19G3949</name>
</gene>
<dbReference type="CDD" id="cd18092">
    <property type="entry name" value="SpoU-like_TrmH"/>
    <property type="match status" value="1"/>
</dbReference>
<dbReference type="EMBL" id="JANCYU010000036">
    <property type="protein sequence ID" value="KAK4526038.1"/>
    <property type="molecule type" value="Genomic_DNA"/>
</dbReference>
<evidence type="ECO:0000256" key="2">
    <source>
        <dbReference type="ARBA" id="ARBA00022603"/>
    </source>
</evidence>
<dbReference type="Pfam" id="PF00588">
    <property type="entry name" value="SpoU_methylase"/>
    <property type="match status" value="1"/>
</dbReference>
<dbReference type="HAMAP" id="MF_02060">
    <property type="entry name" value="tRNA_methyltr_TrmH"/>
    <property type="match status" value="1"/>
</dbReference>
<dbReference type="AlphaFoldDB" id="A0AAV9IFB4"/>
<dbReference type="GO" id="GO:0008173">
    <property type="term" value="F:RNA methyltransferase activity"/>
    <property type="evidence" value="ECO:0007669"/>
    <property type="project" value="InterPro"/>
</dbReference>
<keyword evidence="1" id="KW-0694">RNA-binding</keyword>
<dbReference type="InterPro" id="IPR029026">
    <property type="entry name" value="tRNA_m1G_MTases_N"/>
</dbReference>
<dbReference type="SUPFAM" id="SSF75217">
    <property type="entry name" value="alpha/beta knot"/>
    <property type="match status" value="1"/>
</dbReference>
<dbReference type="InterPro" id="IPR001537">
    <property type="entry name" value="SpoU_MeTrfase"/>
</dbReference>
<dbReference type="PANTHER" id="PTHR43453:SF3">
    <property type="entry name" value="TRNA_RRNA METHYLTRANSFERASE SPOU TYPE DOMAIN-CONTAINING PROTEIN"/>
    <property type="match status" value="1"/>
</dbReference>
<protein>
    <recommendedName>
        <fullName evidence="5">tRNA/rRNA methyltransferase SpoU type domain-containing protein</fullName>
    </recommendedName>
</protein>
<comment type="caution">
    <text evidence="6">The sequence shown here is derived from an EMBL/GenBank/DDBJ whole genome shotgun (WGS) entry which is preliminary data.</text>
</comment>
<proteinExistence type="inferred from homology"/>
<evidence type="ECO:0000256" key="1">
    <source>
        <dbReference type="ARBA" id="ARBA00022555"/>
    </source>
</evidence>
<keyword evidence="1" id="KW-0820">tRNA-binding</keyword>
<organism evidence="6 7">
    <name type="scientific">Galdieria yellowstonensis</name>
    <dbReference type="NCBI Taxonomy" id="3028027"/>
    <lineage>
        <taxon>Eukaryota</taxon>
        <taxon>Rhodophyta</taxon>
        <taxon>Bangiophyceae</taxon>
        <taxon>Galdieriales</taxon>
        <taxon>Galdieriaceae</taxon>
        <taxon>Galdieria</taxon>
    </lineage>
</organism>
<keyword evidence="7" id="KW-1185">Reference proteome</keyword>
<dbReference type="PANTHER" id="PTHR43453">
    <property type="entry name" value="RRNA METHYLASE-LIKE"/>
    <property type="match status" value="1"/>
</dbReference>
<dbReference type="Proteomes" id="UP001300502">
    <property type="component" value="Unassembled WGS sequence"/>
</dbReference>
<feature type="domain" description="tRNA/rRNA methyltransferase SpoU type" evidence="5">
    <location>
        <begin position="123"/>
        <end position="264"/>
    </location>
</feature>
<reference evidence="6 7" key="1">
    <citation type="submission" date="2022-07" db="EMBL/GenBank/DDBJ databases">
        <title>Genome-wide signatures of adaptation to extreme environments.</title>
        <authorList>
            <person name="Cho C.H."/>
            <person name="Yoon H.S."/>
        </authorList>
    </citation>
    <scope>NUCLEOTIDE SEQUENCE [LARGE SCALE GENOMIC DNA]</scope>
    <source>
        <strain evidence="6 7">108.79 E11</strain>
    </source>
</reference>
<sequence>MSLLRGGAYIEEPWAVTLPSRGKNYYLRKRTRYCIGGVFLKRTFCWMQENSMSTFSSTSTTGSNNNSSSSSEKHCAQTQNPKNDSFYGTVVKRTPLLDLLRQQLKKSRLEKMERTLMQRCGSIQVLFENLHDPHNGAACIRTCEGHGIQHVHVIEAFEPFQYSDGVAMSADKWMSIHRYKNLYDAVETLKQQNMTLVAACLDQDAVPIDQIDFTKYARLCLLFGNEERGLSKGIRQLSDIKVYIPMVGFTQSFNLSVSCAMFLYHLKLQGCIQPNLSQEELQELYTKWLVRGSRRAAHLIEKHRFHFPEL</sequence>
<evidence type="ECO:0000256" key="3">
    <source>
        <dbReference type="ARBA" id="ARBA00022679"/>
    </source>
</evidence>
<name>A0AAV9IFB4_9RHOD</name>
<dbReference type="GO" id="GO:0002938">
    <property type="term" value="P:tRNA guanine ribose methylation"/>
    <property type="evidence" value="ECO:0007669"/>
    <property type="project" value="TreeGrafter"/>
</dbReference>
<evidence type="ECO:0000313" key="7">
    <source>
        <dbReference type="Proteomes" id="UP001300502"/>
    </source>
</evidence>
<accession>A0AAV9IFB4</accession>
<evidence type="ECO:0000259" key="5">
    <source>
        <dbReference type="Pfam" id="PF00588"/>
    </source>
</evidence>
<evidence type="ECO:0000256" key="4">
    <source>
        <dbReference type="SAM" id="MobiDB-lite"/>
    </source>
</evidence>
<dbReference type="Gene3D" id="3.40.1280.10">
    <property type="match status" value="1"/>
</dbReference>
<dbReference type="InterPro" id="IPR033671">
    <property type="entry name" value="TrmH"/>
</dbReference>
<feature type="region of interest" description="Disordered" evidence="4">
    <location>
        <begin position="55"/>
        <end position="84"/>
    </location>
</feature>
<evidence type="ECO:0000313" key="6">
    <source>
        <dbReference type="EMBL" id="KAK4526038.1"/>
    </source>
</evidence>
<feature type="compositionally biased region" description="Low complexity" evidence="4">
    <location>
        <begin position="55"/>
        <end position="70"/>
    </location>
</feature>
<keyword evidence="3" id="KW-0808">Transferase</keyword>
<dbReference type="GO" id="GO:0000049">
    <property type="term" value="F:tRNA binding"/>
    <property type="evidence" value="ECO:0007669"/>
    <property type="project" value="UniProtKB-KW"/>
</dbReference>